<sequence>MIAGGSILPASASSQSIKEKYGCLRRLCLTPRRWYWSLHSRPSKTLTWLNVRNFGKSGVWFRTACSRSPGFSPGKAISKVISL</sequence>
<accession>A0AAV6ZSM8</accession>
<keyword evidence="2" id="KW-1185">Reference proteome</keyword>
<evidence type="ECO:0000313" key="1">
    <source>
        <dbReference type="EMBL" id="KAG8549043.1"/>
    </source>
</evidence>
<dbReference type="Proteomes" id="UP000824782">
    <property type="component" value="Unassembled WGS sequence"/>
</dbReference>
<name>A0AAV6ZSM8_ENGPU</name>
<reference evidence="1" key="1">
    <citation type="thesis" date="2020" institute="ProQuest LLC" country="789 East Eisenhower Parkway, Ann Arbor, MI, USA">
        <title>Comparative Genomics and Chromosome Evolution.</title>
        <authorList>
            <person name="Mudd A.B."/>
        </authorList>
    </citation>
    <scope>NUCLEOTIDE SEQUENCE</scope>
    <source>
        <strain evidence="1">237g6f4</strain>
        <tissue evidence="1">Blood</tissue>
    </source>
</reference>
<dbReference type="EMBL" id="WNYA01000262">
    <property type="protein sequence ID" value="KAG8549043.1"/>
    <property type="molecule type" value="Genomic_DNA"/>
</dbReference>
<gene>
    <name evidence="1" type="ORF">GDO81_022991</name>
</gene>
<proteinExistence type="predicted"/>
<evidence type="ECO:0000313" key="2">
    <source>
        <dbReference type="Proteomes" id="UP000824782"/>
    </source>
</evidence>
<organism evidence="1 2">
    <name type="scientific">Engystomops pustulosus</name>
    <name type="common">Tungara frog</name>
    <name type="synonym">Physalaemus pustulosus</name>
    <dbReference type="NCBI Taxonomy" id="76066"/>
    <lineage>
        <taxon>Eukaryota</taxon>
        <taxon>Metazoa</taxon>
        <taxon>Chordata</taxon>
        <taxon>Craniata</taxon>
        <taxon>Vertebrata</taxon>
        <taxon>Euteleostomi</taxon>
        <taxon>Amphibia</taxon>
        <taxon>Batrachia</taxon>
        <taxon>Anura</taxon>
        <taxon>Neobatrachia</taxon>
        <taxon>Hyloidea</taxon>
        <taxon>Leptodactylidae</taxon>
        <taxon>Leiuperinae</taxon>
        <taxon>Engystomops</taxon>
    </lineage>
</organism>
<protein>
    <submittedName>
        <fullName evidence="1">Uncharacterized protein</fullName>
    </submittedName>
</protein>
<comment type="caution">
    <text evidence="1">The sequence shown here is derived from an EMBL/GenBank/DDBJ whole genome shotgun (WGS) entry which is preliminary data.</text>
</comment>
<dbReference type="AlphaFoldDB" id="A0AAV6ZSM8"/>